<proteinExistence type="predicted"/>
<feature type="transmembrane region" description="Helical" evidence="1">
    <location>
        <begin position="69"/>
        <end position="86"/>
    </location>
</feature>
<dbReference type="AlphaFoldDB" id="A0A0F9VZV0"/>
<protein>
    <submittedName>
        <fullName evidence="2">Uncharacterized protein</fullName>
    </submittedName>
</protein>
<comment type="caution">
    <text evidence="2">The sequence shown here is derived from an EMBL/GenBank/DDBJ whole genome shotgun (WGS) entry which is preliminary data.</text>
</comment>
<organism evidence="2">
    <name type="scientific">marine sediment metagenome</name>
    <dbReference type="NCBI Taxonomy" id="412755"/>
    <lineage>
        <taxon>unclassified sequences</taxon>
        <taxon>metagenomes</taxon>
        <taxon>ecological metagenomes</taxon>
    </lineage>
</organism>
<sequence length="111" mass="13373">MKFKPLDKIKTLEEAEFEILSAEQKLKNLPQRVIKEVLLLTGLAIIFPFLPGRRGRRPMIENWDYQDALIFVVIIFVITFLLFHSWRKNKINKRLRELKLKKHLLDKQKFK</sequence>
<keyword evidence="1" id="KW-0472">Membrane</keyword>
<name>A0A0F9VZV0_9ZZZZ</name>
<evidence type="ECO:0000256" key="1">
    <source>
        <dbReference type="SAM" id="Phobius"/>
    </source>
</evidence>
<feature type="transmembrane region" description="Helical" evidence="1">
    <location>
        <begin position="33"/>
        <end position="49"/>
    </location>
</feature>
<reference evidence="2" key="1">
    <citation type="journal article" date="2015" name="Nature">
        <title>Complex archaea that bridge the gap between prokaryotes and eukaryotes.</title>
        <authorList>
            <person name="Spang A."/>
            <person name="Saw J.H."/>
            <person name="Jorgensen S.L."/>
            <person name="Zaremba-Niedzwiedzka K."/>
            <person name="Martijn J."/>
            <person name="Lind A.E."/>
            <person name="van Eijk R."/>
            <person name="Schleper C."/>
            <person name="Guy L."/>
            <person name="Ettema T.J."/>
        </authorList>
    </citation>
    <scope>NUCLEOTIDE SEQUENCE</scope>
</reference>
<keyword evidence="1" id="KW-1133">Transmembrane helix</keyword>
<accession>A0A0F9VZV0</accession>
<gene>
    <name evidence="2" type="ORF">LCGC14_0345570</name>
</gene>
<dbReference type="EMBL" id="LAZR01000255">
    <property type="protein sequence ID" value="KKN78936.1"/>
    <property type="molecule type" value="Genomic_DNA"/>
</dbReference>
<keyword evidence="1" id="KW-0812">Transmembrane</keyword>
<evidence type="ECO:0000313" key="2">
    <source>
        <dbReference type="EMBL" id="KKN78936.1"/>
    </source>
</evidence>